<feature type="transmembrane region" description="Helical" evidence="4">
    <location>
        <begin position="24"/>
        <end position="46"/>
    </location>
</feature>
<name>A0A6H9YI46_9ACTN</name>
<feature type="transmembrane region" description="Helical" evidence="4">
    <location>
        <begin position="388"/>
        <end position="408"/>
    </location>
</feature>
<reference evidence="5 6" key="1">
    <citation type="submission" date="2019-09" db="EMBL/GenBank/DDBJ databases">
        <title>Actinomadura physcomitrii sp. nov., a novel actinomycete isolated from moss [Physcomitrium sphaericum (Ludw) Fuernr].</title>
        <authorList>
            <person name="Zhuang X."/>
            <person name="Liu C."/>
        </authorList>
    </citation>
    <scope>NUCLEOTIDE SEQUENCE [LARGE SCALE GENOMIC DNA]</scope>
    <source>
        <strain evidence="5 6">HMC1</strain>
    </source>
</reference>
<dbReference type="Pfam" id="PF13641">
    <property type="entry name" value="Glyco_tranf_2_3"/>
    <property type="match status" value="1"/>
</dbReference>
<feature type="transmembrane region" description="Helical" evidence="4">
    <location>
        <begin position="363"/>
        <end position="381"/>
    </location>
</feature>
<comment type="similarity">
    <text evidence="1">Belongs to the glycosyltransferase 2 family.</text>
</comment>
<keyword evidence="4" id="KW-0812">Transmembrane</keyword>
<dbReference type="OrthoDB" id="7431422at2"/>
<evidence type="ECO:0000313" key="5">
    <source>
        <dbReference type="EMBL" id="KAB2339317.1"/>
    </source>
</evidence>
<comment type="caution">
    <text evidence="5">The sequence shown here is derived from an EMBL/GenBank/DDBJ whole genome shotgun (WGS) entry which is preliminary data.</text>
</comment>
<proteinExistence type="inferred from homology"/>
<protein>
    <submittedName>
        <fullName evidence="5">Glycosyltransferase family 2 protein</fullName>
    </submittedName>
</protein>
<dbReference type="EMBL" id="WBMT01000036">
    <property type="protein sequence ID" value="KAB2339317.1"/>
    <property type="molecule type" value="Genomic_DNA"/>
</dbReference>
<keyword evidence="6" id="KW-1185">Reference proteome</keyword>
<dbReference type="Proteomes" id="UP000468735">
    <property type="component" value="Unassembled WGS sequence"/>
</dbReference>
<evidence type="ECO:0000256" key="2">
    <source>
        <dbReference type="ARBA" id="ARBA00022676"/>
    </source>
</evidence>
<dbReference type="GO" id="GO:0016757">
    <property type="term" value="F:glycosyltransferase activity"/>
    <property type="evidence" value="ECO:0007669"/>
    <property type="project" value="UniProtKB-KW"/>
</dbReference>
<keyword evidence="4" id="KW-0472">Membrane</keyword>
<evidence type="ECO:0000256" key="3">
    <source>
        <dbReference type="ARBA" id="ARBA00022679"/>
    </source>
</evidence>
<dbReference type="RefSeq" id="WP_151571025.1">
    <property type="nucleotide sequence ID" value="NZ_WBMT01000036.1"/>
</dbReference>
<feature type="transmembrane region" description="Helical" evidence="4">
    <location>
        <begin position="320"/>
        <end position="343"/>
    </location>
</feature>
<organism evidence="5 6">
    <name type="scientific">Actinomadura rudentiformis</name>
    <dbReference type="NCBI Taxonomy" id="359158"/>
    <lineage>
        <taxon>Bacteria</taxon>
        <taxon>Bacillati</taxon>
        <taxon>Actinomycetota</taxon>
        <taxon>Actinomycetes</taxon>
        <taxon>Streptosporangiales</taxon>
        <taxon>Thermomonosporaceae</taxon>
        <taxon>Actinomadura</taxon>
    </lineage>
</organism>
<evidence type="ECO:0000256" key="1">
    <source>
        <dbReference type="ARBA" id="ARBA00006739"/>
    </source>
</evidence>
<accession>A0A6H9YI46</accession>
<dbReference type="SUPFAM" id="SSF53448">
    <property type="entry name" value="Nucleotide-diphospho-sugar transferases"/>
    <property type="match status" value="1"/>
</dbReference>
<dbReference type="AlphaFoldDB" id="A0A6H9YI46"/>
<evidence type="ECO:0000256" key="4">
    <source>
        <dbReference type="SAM" id="Phobius"/>
    </source>
</evidence>
<dbReference type="Gene3D" id="3.90.550.10">
    <property type="entry name" value="Spore Coat Polysaccharide Biosynthesis Protein SpsA, Chain A"/>
    <property type="match status" value="1"/>
</dbReference>
<gene>
    <name evidence="5" type="ORF">F8566_48320</name>
</gene>
<dbReference type="PANTHER" id="PTHR43630">
    <property type="entry name" value="POLY-BETA-1,6-N-ACETYL-D-GLUCOSAMINE SYNTHASE"/>
    <property type="match status" value="1"/>
</dbReference>
<evidence type="ECO:0000313" key="6">
    <source>
        <dbReference type="Proteomes" id="UP000468735"/>
    </source>
</evidence>
<keyword evidence="4" id="KW-1133">Transmembrane helix</keyword>
<dbReference type="InterPro" id="IPR029044">
    <property type="entry name" value="Nucleotide-diphossugar_trans"/>
</dbReference>
<dbReference type="PANTHER" id="PTHR43630:SF1">
    <property type="entry name" value="POLY-BETA-1,6-N-ACETYL-D-GLUCOSAMINE SYNTHASE"/>
    <property type="match status" value="1"/>
</dbReference>
<keyword evidence="3 5" id="KW-0808">Transferase</keyword>
<sequence>MTVSGGLIIDGLTSTFGTATAGRIAVAGSLAIIILAVSYNSGMFALSRRRTEKPIAPTGSRTYVFLLACLNEERVITESLTRIIRLPLDDLLVLVVDDASDDGTAAAVRDMASPHVHLYTREFPDARKGKGAALNAGLRWLRKSDLLQGKDPNDIIVCVVDADGRLDGHAVEQVDPFFDDPKTGAVQVGVRMYNRRRRLLARLQDMEFVVYGEIFQNARRHLGSVGMGGNGQFMRLAALESLPGKAWSDCLTEDLDLGVRLLAAGWINGFCPTAAVHQQAVLTLGRLLRQRSRWFQGHLQAFRLVPLILRRIPARSAIDLIYHLSSPALLLLTSLLPIAFMIMIGDAVVASFQAGHSLLSPWWLPWFYLMTFGMAAAYAFVYRKREPVSWAFALLLGHIYVIYGYIWFVSGWWALARALTGKHTWLKTART</sequence>
<keyword evidence="2" id="KW-0328">Glycosyltransferase</keyword>